<dbReference type="PANTHER" id="PTHR42305:SF1">
    <property type="entry name" value="MEMBRANE PROTEIN RV1733C-RELATED"/>
    <property type="match status" value="1"/>
</dbReference>
<sequence>MRTPHPFARRTGTRSHGRHTPPGRSGTRNPLERPSDRLERRLRVLLAAVAVAVLPLLAWSAGAAAHDHYARQRQTQLARLHPVEARLLTDARSAGDRPGAQRGFQALVRWSDQQGGHTGVTPVRAWLEREATTTVWPDGHGAPAAPPVTGDLANTAGMTVGFATACGGAVVAYGVWRAAAGGIDRRRLGRWTREWESVEPGWTARYGR</sequence>
<feature type="transmembrane region" description="Helical" evidence="2">
    <location>
        <begin position="44"/>
        <end position="65"/>
    </location>
</feature>
<keyword evidence="4" id="KW-1185">Reference proteome</keyword>
<reference evidence="3" key="1">
    <citation type="journal article" date="2014" name="Int. J. Syst. Evol. Microbiol.">
        <title>Complete genome sequence of Corynebacterium casei LMG S-19264T (=DSM 44701T), isolated from a smear-ripened cheese.</title>
        <authorList>
            <consortium name="US DOE Joint Genome Institute (JGI-PGF)"/>
            <person name="Walter F."/>
            <person name="Albersmeier A."/>
            <person name="Kalinowski J."/>
            <person name="Ruckert C."/>
        </authorList>
    </citation>
    <scope>NUCLEOTIDE SEQUENCE</scope>
    <source>
        <strain evidence="3">JCM 4654</strain>
    </source>
</reference>
<keyword evidence="2" id="KW-0472">Membrane</keyword>
<evidence type="ECO:0000313" key="3">
    <source>
        <dbReference type="EMBL" id="GHD91894.1"/>
    </source>
</evidence>
<keyword evidence="2" id="KW-0812">Transmembrane</keyword>
<reference evidence="3" key="2">
    <citation type="submission" date="2020-09" db="EMBL/GenBank/DDBJ databases">
        <authorList>
            <person name="Sun Q."/>
            <person name="Ohkuma M."/>
        </authorList>
    </citation>
    <scope>NUCLEOTIDE SEQUENCE</scope>
    <source>
        <strain evidence="3">JCM 4654</strain>
    </source>
</reference>
<organism evidence="3 4">
    <name type="scientific">Streptomyces naganishii JCM 4654</name>
    <dbReference type="NCBI Taxonomy" id="1306179"/>
    <lineage>
        <taxon>Bacteria</taxon>
        <taxon>Bacillati</taxon>
        <taxon>Actinomycetota</taxon>
        <taxon>Actinomycetes</taxon>
        <taxon>Kitasatosporales</taxon>
        <taxon>Streptomycetaceae</taxon>
        <taxon>Streptomyces</taxon>
    </lineage>
</organism>
<name>A0A919CWZ3_9ACTN</name>
<evidence type="ECO:0000256" key="2">
    <source>
        <dbReference type="SAM" id="Phobius"/>
    </source>
</evidence>
<dbReference type="RefSeq" id="WP_190179421.1">
    <property type="nucleotide sequence ID" value="NZ_BMVF01000011.1"/>
</dbReference>
<evidence type="ECO:0008006" key="5">
    <source>
        <dbReference type="Google" id="ProtNLM"/>
    </source>
</evidence>
<keyword evidence="2" id="KW-1133">Transmembrane helix</keyword>
<proteinExistence type="predicted"/>
<dbReference type="InterPro" id="IPR039708">
    <property type="entry name" value="MT1774/Rv1733c-like"/>
</dbReference>
<feature type="region of interest" description="Disordered" evidence="1">
    <location>
        <begin position="1"/>
        <end position="35"/>
    </location>
</feature>
<comment type="caution">
    <text evidence="3">The sequence shown here is derived from an EMBL/GenBank/DDBJ whole genome shotgun (WGS) entry which is preliminary data.</text>
</comment>
<dbReference type="EMBL" id="BMVF01000011">
    <property type="protein sequence ID" value="GHD91894.1"/>
    <property type="molecule type" value="Genomic_DNA"/>
</dbReference>
<dbReference type="Proteomes" id="UP000608955">
    <property type="component" value="Unassembled WGS sequence"/>
</dbReference>
<evidence type="ECO:0000313" key="4">
    <source>
        <dbReference type="Proteomes" id="UP000608955"/>
    </source>
</evidence>
<dbReference type="PANTHER" id="PTHR42305">
    <property type="entry name" value="MEMBRANE PROTEIN RV1733C-RELATED"/>
    <property type="match status" value="1"/>
</dbReference>
<protein>
    <recommendedName>
        <fullName evidence="5">Integral membrane protein</fullName>
    </recommendedName>
</protein>
<gene>
    <name evidence="3" type="ORF">GCM10010508_42470</name>
</gene>
<evidence type="ECO:0000256" key="1">
    <source>
        <dbReference type="SAM" id="MobiDB-lite"/>
    </source>
</evidence>
<accession>A0A919CWZ3</accession>
<feature type="compositionally biased region" description="Basic residues" evidence="1">
    <location>
        <begin position="7"/>
        <end position="21"/>
    </location>
</feature>
<dbReference type="AlphaFoldDB" id="A0A919CWZ3"/>